<organism evidence="11 12">
    <name type="scientific">Chlorella vulgaris</name>
    <name type="common">Green alga</name>
    <dbReference type="NCBI Taxonomy" id="3077"/>
    <lineage>
        <taxon>Eukaryota</taxon>
        <taxon>Viridiplantae</taxon>
        <taxon>Chlorophyta</taxon>
        <taxon>core chlorophytes</taxon>
        <taxon>Trebouxiophyceae</taxon>
        <taxon>Chlorellales</taxon>
        <taxon>Chlorellaceae</taxon>
        <taxon>Chlorella clade</taxon>
        <taxon>Chlorella</taxon>
    </lineage>
</organism>
<dbReference type="GO" id="GO:0003676">
    <property type="term" value="F:nucleic acid binding"/>
    <property type="evidence" value="ECO:0007669"/>
    <property type="project" value="InterPro"/>
</dbReference>
<name>A0A9D4TJX0_CHLVU</name>
<dbReference type="OrthoDB" id="10261556at2759"/>
<evidence type="ECO:0000256" key="7">
    <source>
        <dbReference type="ARBA" id="ARBA00034808"/>
    </source>
</evidence>
<dbReference type="InterPro" id="IPR001650">
    <property type="entry name" value="Helicase_C-like"/>
</dbReference>
<evidence type="ECO:0000313" key="12">
    <source>
        <dbReference type="Proteomes" id="UP001055712"/>
    </source>
</evidence>
<dbReference type="AlphaFoldDB" id="A0A9D4TJX0"/>
<dbReference type="GO" id="GO:0043138">
    <property type="term" value="F:3'-5' DNA helicase activity"/>
    <property type="evidence" value="ECO:0007669"/>
    <property type="project" value="UniProtKB-EC"/>
</dbReference>
<dbReference type="PROSITE" id="PS51194">
    <property type="entry name" value="HELICASE_CTER"/>
    <property type="match status" value="1"/>
</dbReference>
<dbReference type="NCBIfam" id="TIGR00614">
    <property type="entry name" value="recQ_fam"/>
    <property type="match status" value="1"/>
</dbReference>
<dbReference type="SMART" id="SM00490">
    <property type="entry name" value="HELICc"/>
    <property type="match status" value="1"/>
</dbReference>
<dbReference type="Pfam" id="PF00270">
    <property type="entry name" value="DEAD"/>
    <property type="match status" value="1"/>
</dbReference>
<dbReference type="GO" id="GO:0009378">
    <property type="term" value="F:four-way junction helicase activity"/>
    <property type="evidence" value="ECO:0007669"/>
    <property type="project" value="TreeGrafter"/>
</dbReference>
<reference evidence="11" key="1">
    <citation type="journal article" date="2019" name="Plant J.">
        <title>Chlorella vulgaris genome assembly and annotation reveals the molecular basis for metabolic acclimation to high light conditions.</title>
        <authorList>
            <person name="Cecchin M."/>
            <person name="Marcolungo L."/>
            <person name="Rossato M."/>
            <person name="Girolomoni L."/>
            <person name="Cosentino E."/>
            <person name="Cuine S."/>
            <person name="Li-Beisson Y."/>
            <person name="Delledonne M."/>
            <person name="Ballottari M."/>
        </authorList>
    </citation>
    <scope>NUCLEOTIDE SEQUENCE</scope>
    <source>
        <strain evidence="11">211/11P</strain>
    </source>
</reference>
<dbReference type="PANTHER" id="PTHR13710:SF155">
    <property type="entry name" value="ATP-DEPENDENT DNA HELICASE Q-LIKE 3"/>
    <property type="match status" value="1"/>
</dbReference>
<evidence type="ECO:0000256" key="4">
    <source>
        <dbReference type="ARBA" id="ARBA00022806"/>
    </source>
</evidence>
<evidence type="ECO:0000313" key="11">
    <source>
        <dbReference type="EMBL" id="KAI3427393.1"/>
    </source>
</evidence>
<dbReference type="PROSITE" id="PS51192">
    <property type="entry name" value="HELICASE_ATP_BIND_1"/>
    <property type="match status" value="1"/>
</dbReference>
<dbReference type="FunFam" id="3.40.50.300:FF:001389">
    <property type="entry name" value="ATP-dependent DNA helicase RecQ"/>
    <property type="match status" value="1"/>
</dbReference>
<feature type="compositionally biased region" description="Polar residues" evidence="8">
    <location>
        <begin position="488"/>
        <end position="501"/>
    </location>
</feature>
<evidence type="ECO:0000256" key="6">
    <source>
        <dbReference type="ARBA" id="ARBA00034617"/>
    </source>
</evidence>
<gene>
    <name evidence="11" type="ORF">D9Q98_010308</name>
</gene>
<dbReference type="PANTHER" id="PTHR13710">
    <property type="entry name" value="DNA HELICASE RECQ FAMILY MEMBER"/>
    <property type="match status" value="1"/>
</dbReference>
<dbReference type="GO" id="GO:0000724">
    <property type="term" value="P:double-strand break repair via homologous recombination"/>
    <property type="evidence" value="ECO:0007669"/>
    <property type="project" value="TreeGrafter"/>
</dbReference>
<keyword evidence="3" id="KW-0378">Hydrolase</keyword>
<feature type="compositionally biased region" description="Low complexity" evidence="8">
    <location>
        <begin position="520"/>
        <end position="537"/>
    </location>
</feature>
<dbReference type="Gene3D" id="3.40.50.300">
    <property type="entry name" value="P-loop containing nucleotide triphosphate hydrolases"/>
    <property type="match status" value="2"/>
</dbReference>
<evidence type="ECO:0000259" key="10">
    <source>
        <dbReference type="PROSITE" id="PS51194"/>
    </source>
</evidence>
<keyword evidence="4" id="KW-0347">Helicase</keyword>
<dbReference type="EMBL" id="SIDB01000010">
    <property type="protein sequence ID" value="KAI3427393.1"/>
    <property type="molecule type" value="Genomic_DNA"/>
</dbReference>
<reference evidence="11" key="2">
    <citation type="submission" date="2020-11" db="EMBL/GenBank/DDBJ databases">
        <authorList>
            <person name="Cecchin M."/>
            <person name="Marcolungo L."/>
            <person name="Rossato M."/>
            <person name="Girolomoni L."/>
            <person name="Cosentino E."/>
            <person name="Cuine S."/>
            <person name="Li-Beisson Y."/>
            <person name="Delledonne M."/>
            <person name="Ballottari M."/>
        </authorList>
    </citation>
    <scope>NUCLEOTIDE SEQUENCE</scope>
    <source>
        <strain evidence="11">211/11P</strain>
        <tissue evidence="11">Whole cell</tissue>
    </source>
</reference>
<evidence type="ECO:0000259" key="9">
    <source>
        <dbReference type="PROSITE" id="PS51192"/>
    </source>
</evidence>
<keyword evidence="5" id="KW-0067">ATP-binding</keyword>
<accession>A0A9D4TJX0</accession>
<dbReference type="GO" id="GO:0005737">
    <property type="term" value="C:cytoplasm"/>
    <property type="evidence" value="ECO:0007669"/>
    <property type="project" value="TreeGrafter"/>
</dbReference>
<evidence type="ECO:0000256" key="3">
    <source>
        <dbReference type="ARBA" id="ARBA00022801"/>
    </source>
</evidence>
<feature type="region of interest" description="Disordered" evidence="8">
    <location>
        <begin position="678"/>
        <end position="719"/>
    </location>
</feature>
<comment type="catalytic activity">
    <reaction evidence="6">
        <text>Couples ATP hydrolysis with the unwinding of duplex DNA by translocating in the 3'-5' direction.</text>
        <dbReference type="EC" id="5.6.2.4"/>
    </reaction>
</comment>
<dbReference type="SMART" id="SM00487">
    <property type="entry name" value="DEXDc"/>
    <property type="match status" value="1"/>
</dbReference>
<feature type="region of interest" description="Disordered" evidence="8">
    <location>
        <begin position="455"/>
        <end position="505"/>
    </location>
</feature>
<feature type="compositionally biased region" description="Gly residues" evidence="8">
    <location>
        <begin position="680"/>
        <end position="692"/>
    </location>
</feature>
<dbReference type="Proteomes" id="UP001055712">
    <property type="component" value="Unassembled WGS sequence"/>
</dbReference>
<feature type="compositionally biased region" description="Basic residues" evidence="8">
    <location>
        <begin position="703"/>
        <end position="719"/>
    </location>
</feature>
<evidence type="ECO:0000256" key="1">
    <source>
        <dbReference type="ARBA" id="ARBA00005446"/>
    </source>
</evidence>
<dbReference type="InterPro" id="IPR014001">
    <property type="entry name" value="Helicase_ATP-bd"/>
</dbReference>
<comment type="caution">
    <text evidence="11">The sequence shown here is derived from an EMBL/GenBank/DDBJ whole genome shotgun (WGS) entry which is preliminary data.</text>
</comment>
<dbReference type="EC" id="5.6.2.4" evidence="7"/>
<dbReference type="GO" id="GO:0005694">
    <property type="term" value="C:chromosome"/>
    <property type="evidence" value="ECO:0007669"/>
    <property type="project" value="TreeGrafter"/>
</dbReference>
<protein>
    <recommendedName>
        <fullName evidence="7">DNA 3'-5' helicase</fullName>
        <ecNumber evidence="7">5.6.2.4</ecNumber>
    </recommendedName>
</protein>
<dbReference type="InterPro" id="IPR011545">
    <property type="entry name" value="DEAD/DEAH_box_helicase_dom"/>
</dbReference>
<keyword evidence="12" id="KW-1185">Reference proteome</keyword>
<dbReference type="InterPro" id="IPR027417">
    <property type="entry name" value="P-loop_NTPase"/>
</dbReference>
<evidence type="ECO:0000256" key="5">
    <source>
        <dbReference type="ARBA" id="ARBA00022840"/>
    </source>
</evidence>
<evidence type="ECO:0000256" key="8">
    <source>
        <dbReference type="SAM" id="MobiDB-lite"/>
    </source>
</evidence>
<dbReference type="GO" id="GO:0005524">
    <property type="term" value="F:ATP binding"/>
    <property type="evidence" value="ECO:0007669"/>
    <property type="project" value="UniProtKB-KW"/>
</dbReference>
<feature type="domain" description="Helicase ATP-binding" evidence="9">
    <location>
        <begin position="47"/>
        <end position="226"/>
    </location>
</feature>
<dbReference type="GO" id="GO:0016787">
    <property type="term" value="F:hydrolase activity"/>
    <property type="evidence" value="ECO:0007669"/>
    <property type="project" value="UniProtKB-KW"/>
</dbReference>
<dbReference type="SUPFAM" id="SSF52540">
    <property type="entry name" value="P-loop containing nucleoside triphosphate hydrolases"/>
    <property type="match status" value="1"/>
</dbReference>
<sequence length="719" mass="75417">MRHPEAASLRAPPPPPPLDETLLAGLARVMRQHWGHTAFRPLQAEAVAATLAGQDALVILPTGGGKSLTFQLAPLYRNQLTVVVSPLLALAKDQASRVSGCQERGIEAAAWSSETSDSGRAALARELAADLEGGTLSLLYTTPESLQKEQLRELLKQAHACGRLCSLAIDEAHCVSEWGHDFRPSYLSLGQLRADFPGLPLIAVTATATADVRASVISSLALRSPVLLRGSFNRPSLQYAVRYKELLGDGSRDAVLQDLLCFLSERRGQCGIVYARHRSTCDWLAGQLCEAEVEAAAYHAGKDSQQRARVQSGWSEGDYEVVCATIAFGMGIDKADVRYVVHWDPPASIEGFYQESGRGGRDGQVAISLLYASTQELQDARRMERGARQGAVACVAAYIQEQRAHGCSVAAGEAACDVCTDPGGVLRSLAAVDKRLESAAQEAAATAAAAAAAADGGGGRRQQDGQLADPFDRCHAGSGDEQAHRQQSDSCSEDASGSQPSDDAAACAADPFFTARTLAQQRQQQQQEQQARQQGQRQRQRGPAVAARTAVMGWTAPREQQQGADCRVMAAETRQRVSAPAQPHRPLTAVAEAAGAGVQAGKAAAAPRAPLRPLLPPNRLKRPMAAVAEAGVKLPALQSPGRPVRSVMAAGQAGGAVLEAPLPSPAAASLAQCRESVAPGSGGVQAAAGGGAVQRPATGSGKGGRHPTARARFVPPRKV</sequence>
<dbReference type="CDD" id="cd17920">
    <property type="entry name" value="DEXHc_RecQ"/>
    <property type="match status" value="1"/>
</dbReference>
<evidence type="ECO:0000256" key="2">
    <source>
        <dbReference type="ARBA" id="ARBA00022741"/>
    </source>
</evidence>
<feature type="domain" description="Helicase C-terminal" evidence="10">
    <location>
        <begin position="255"/>
        <end position="403"/>
    </location>
</feature>
<comment type="similarity">
    <text evidence="1">Belongs to the helicase family. RecQ subfamily.</text>
</comment>
<keyword evidence="2" id="KW-0547">Nucleotide-binding</keyword>
<dbReference type="Pfam" id="PF00271">
    <property type="entry name" value="Helicase_C"/>
    <property type="match status" value="1"/>
</dbReference>
<dbReference type="InterPro" id="IPR004589">
    <property type="entry name" value="DNA_helicase_ATP-dep_RecQ"/>
</dbReference>
<proteinExistence type="inferred from homology"/>
<feature type="region of interest" description="Disordered" evidence="8">
    <location>
        <begin position="517"/>
        <end position="547"/>
    </location>
</feature>